<evidence type="ECO:0000313" key="3">
    <source>
        <dbReference type="EMBL" id="CAB4633655.1"/>
    </source>
</evidence>
<protein>
    <submittedName>
        <fullName evidence="2">Unannotated protein</fullName>
    </submittedName>
</protein>
<keyword evidence="1" id="KW-0812">Transmembrane</keyword>
<dbReference type="Pfam" id="PF06103">
    <property type="entry name" value="DUF948"/>
    <property type="match status" value="1"/>
</dbReference>
<dbReference type="AlphaFoldDB" id="A0A6J6CM96"/>
<sequence length="117" mass="12095">MNGGEIAALVAAGGFVLLVLFTAVPLLKLGKVLDETRNSIRDLNESVSPLLSELTETVTATNKQLARVDVITENVAEVSANINSLVAVFTSAVGSPLAKFAGIAQSLASSLTGKKKK</sequence>
<evidence type="ECO:0000313" key="2">
    <source>
        <dbReference type="EMBL" id="CAB4552477.1"/>
    </source>
</evidence>
<keyword evidence="1" id="KW-0472">Membrane</keyword>
<dbReference type="InterPro" id="IPR009293">
    <property type="entry name" value="UPF0478"/>
</dbReference>
<dbReference type="EMBL" id="CAEZVO010000062">
    <property type="protein sequence ID" value="CAB4633655.1"/>
    <property type="molecule type" value="Genomic_DNA"/>
</dbReference>
<reference evidence="2" key="1">
    <citation type="submission" date="2020-05" db="EMBL/GenBank/DDBJ databases">
        <authorList>
            <person name="Chiriac C."/>
            <person name="Salcher M."/>
            <person name="Ghai R."/>
            <person name="Kavagutti S V."/>
        </authorList>
    </citation>
    <scope>NUCLEOTIDE SEQUENCE</scope>
</reference>
<evidence type="ECO:0000256" key="1">
    <source>
        <dbReference type="SAM" id="Phobius"/>
    </source>
</evidence>
<dbReference type="EMBL" id="CAEZSZ010000028">
    <property type="protein sequence ID" value="CAB4552477.1"/>
    <property type="molecule type" value="Genomic_DNA"/>
</dbReference>
<organism evidence="2">
    <name type="scientific">freshwater metagenome</name>
    <dbReference type="NCBI Taxonomy" id="449393"/>
    <lineage>
        <taxon>unclassified sequences</taxon>
        <taxon>metagenomes</taxon>
        <taxon>ecological metagenomes</taxon>
    </lineage>
</organism>
<gene>
    <name evidence="2" type="ORF">UFOPK1561_00383</name>
    <name evidence="3" type="ORF">UFOPK2044_00542</name>
</gene>
<name>A0A6J6CM96_9ZZZZ</name>
<feature type="transmembrane region" description="Helical" evidence="1">
    <location>
        <begin position="6"/>
        <end position="27"/>
    </location>
</feature>
<keyword evidence="1" id="KW-1133">Transmembrane helix</keyword>
<proteinExistence type="predicted"/>
<accession>A0A6J6CM96</accession>